<dbReference type="InterPro" id="IPR016024">
    <property type="entry name" value="ARM-type_fold"/>
</dbReference>
<dbReference type="GO" id="GO:0034515">
    <property type="term" value="C:proteasome storage granule"/>
    <property type="evidence" value="ECO:0007669"/>
    <property type="project" value="TreeGrafter"/>
</dbReference>
<feature type="compositionally biased region" description="Basic and acidic residues" evidence="7">
    <location>
        <begin position="836"/>
        <end position="865"/>
    </location>
</feature>
<dbReference type="AlphaFoldDB" id="A0A4V1AEC9"/>
<evidence type="ECO:0000259" key="8">
    <source>
        <dbReference type="Pfam" id="PF18004"/>
    </source>
</evidence>
<dbReference type="SUPFAM" id="SSF48371">
    <property type="entry name" value="ARM repeat"/>
    <property type="match status" value="1"/>
</dbReference>
<dbReference type="GO" id="GO:0030234">
    <property type="term" value="F:enzyme regulator activity"/>
    <property type="evidence" value="ECO:0007669"/>
    <property type="project" value="UniProtKB-UniRule"/>
</dbReference>
<evidence type="ECO:0000256" key="6">
    <source>
        <dbReference type="PIRNR" id="PIRNR015947"/>
    </source>
</evidence>
<protein>
    <recommendedName>
        <fullName evidence="3 6">26S proteasome regulatory subunit RPN2</fullName>
    </recommendedName>
</protein>
<evidence type="ECO:0000313" key="11">
    <source>
        <dbReference type="Proteomes" id="UP000292447"/>
    </source>
</evidence>
<evidence type="ECO:0000256" key="5">
    <source>
        <dbReference type="ARBA" id="ARBA00022942"/>
    </source>
</evidence>
<evidence type="ECO:0000256" key="4">
    <source>
        <dbReference type="ARBA" id="ARBA00022737"/>
    </source>
</evidence>
<keyword evidence="4" id="KW-0677">Repeat</keyword>
<sequence>MALVSAAPYIALLAEHDNTLKSHALAALNGVVDQLWAEIANNLPELEELYEDSLFSDRALAALVVSKVYYNLGDFEAAVKYGLYAGPQLDISEKSQYMETIVSQCINTYTLEAQAAYTGKKTTPVNAQLTQVFESMVQKCIAAGDVRLALGIALDSFRLDIITHIVREEVARDAEAGGALVGYLLTCARLVVANAAFRADVLKALIDALLAIPGGQDYLTVFRIIVQLNDPALATDVFQTLVARGDRLVAYQGAFDLVNSATQELVESVSKNLTAQADFDPQDPVAARVLHILSGVPTCDLDITFLYKNKNIDILILNTTKHALEGRNSIFHSAVTFANAFMHMGTTDDSFFRKNLDWLGKASNWSKFSATAALGVIHKGNLSQGRNILKPYLPGSTGSAYTRGGSLFGLGLIFAGHGRETIEYLKLFIDESGNSAATAQLEVVSHGACLGSGVAGMGSNSESLYEALKVVLYSDSAVSGQAAGLAMGLVMLGSGNAEAINDMFTYAQETQHEHIVRGLAIGIALLNYGQEDKANVIIDKLLDQENPILRYGGAFTIALAYVGTGNNDAIKKLLHYAVSDPSDDVRRASVLGLGFLLICDHTAAPQIVELLSQSHNPHVRYGTAMALGIACAGRASSAALEVLEPLTKDGVDFVRQGALQASAMILIQQNEATFPKVKEFHKLYLETIKNKHEDAMAKFGATLAQGIIDAGGRNVTISLENANTNTLNTKAVVGLAVFMQSWFWFPFAHFMSLSFTPTAIIGVNEDLKVPKFELNVHSKPEYFGYPPKIEEEKEKQPDKVAKAVLSTTAKAKARAKVQQAKKKEEGQEDDQMDVDDSAKDKLKEDSDSKLEEPKKEDAKSEHDDSAANSESKYEQVALRYVKTPYQINNLSRVLPAQAGFVSFSKDERFSPIRKIKGSGGIIVLEDKKQGEPIEVIKTVRQMNITEAPLPQPFTLSGKDLEDEQDE</sequence>
<feature type="compositionally biased region" description="Acidic residues" evidence="7">
    <location>
        <begin position="826"/>
        <end position="835"/>
    </location>
</feature>
<feature type="domain" description="26S proteasome non-ATPase regulatory subunit 1/RPN2 N-terminal" evidence="9">
    <location>
        <begin position="5"/>
        <end position="310"/>
    </location>
</feature>
<dbReference type="InterPro" id="IPR040623">
    <property type="entry name" value="RPN2_C"/>
</dbReference>
<evidence type="ECO:0000259" key="9">
    <source>
        <dbReference type="Pfam" id="PF21505"/>
    </source>
</evidence>
<gene>
    <name evidence="10" type="primary">MPUL0C07540</name>
    <name evidence="10" type="ORF">METSCH_C07540</name>
</gene>
<evidence type="ECO:0000256" key="3">
    <source>
        <dbReference type="ARBA" id="ARBA00015684"/>
    </source>
</evidence>
<reference evidence="11" key="1">
    <citation type="submission" date="2019-03" db="EMBL/GenBank/DDBJ databases">
        <title>Snf2 controls pulcherriminic acid biosynthesis and connects pigmentation and antifungal activity of the yeast Metschnikowia pulcherrima.</title>
        <authorList>
            <person name="Gore-Lloyd D."/>
            <person name="Sumann I."/>
            <person name="Brachmann A.O."/>
            <person name="Schneeberger K."/>
            <person name="Ortiz-Merino R.A."/>
            <person name="Moreno-Beltran M."/>
            <person name="Schlaefli M."/>
            <person name="Kirner P."/>
            <person name="Santos Kron A."/>
            <person name="Wolfe K.H."/>
            <person name="Piel J."/>
            <person name="Ahrens C.H."/>
            <person name="Henk D."/>
            <person name="Freimoser F.M."/>
        </authorList>
    </citation>
    <scope>NUCLEOTIDE SEQUENCE [LARGE SCALE GENOMIC DNA]</scope>
    <source>
        <strain evidence="11">APC 1.2</strain>
    </source>
</reference>
<dbReference type="Gene3D" id="1.25.10.10">
    <property type="entry name" value="Leucine-rich Repeat Variant"/>
    <property type="match status" value="1"/>
</dbReference>
<keyword evidence="11" id="KW-1185">Reference proteome</keyword>
<evidence type="ECO:0000256" key="1">
    <source>
        <dbReference type="ARBA" id="ARBA00002187"/>
    </source>
</evidence>
<dbReference type="InterPro" id="IPR016642">
    <property type="entry name" value="26S_Psome_Rpn2"/>
</dbReference>
<dbReference type="GO" id="GO:0008540">
    <property type="term" value="C:proteasome regulatory particle, base subcomplex"/>
    <property type="evidence" value="ECO:0007669"/>
    <property type="project" value="UniProtKB-UniRule"/>
</dbReference>
<evidence type="ECO:0000256" key="7">
    <source>
        <dbReference type="SAM" id="MobiDB-lite"/>
    </source>
</evidence>
<evidence type="ECO:0000313" key="10">
    <source>
        <dbReference type="EMBL" id="QBM88773.1"/>
    </source>
</evidence>
<dbReference type="Pfam" id="PF13646">
    <property type="entry name" value="HEAT_2"/>
    <property type="match status" value="1"/>
</dbReference>
<dbReference type="GO" id="GO:0005634">
    <property type="term" value="C:nucleus"/>
    <property type="evidence" value="ECO:0007669"/>
    <property type="project" value="TreeGrafter"/>
</dbReference>
<evidence type="ECO:0000256" key="2">
    <source>
        <dbReference type="ARBA" id="ARBA00006308"/>
    </source>
</evidence>
<dbReference type="PIRSF" id="PIRSF015947">
    <property type="entry name" value="26S_Psome_Rpn2"/>
    <property type="match status" value="1"/>
</dbReference>
<dbReference type="Proteomes" id="UP000292447">
    <property type="component" value="Chromosome III"/>
</dbReference>
<dbReference type="InterPro" id="IPR048570">
    <property type="entry name" value="PSMD1_RPN2_N"/>
</dbReference>
<dbReference type="PANTHER" id="PTHR10943:SF2">
    <property type="entry name" value="26S PROTEASOME NON-ATPASE REGULATORY SUBUNIT 1"/>
    <property type="match status" value="1"/>
</dbReference>
<proteinExistence type="inferred from homology"/>
<comment type="similarity">
    <text evidence="2 6">Belongs to the proteasome subunit S1 family.</text>
</comment>
<dbReference type="FunFam" id="1.25.10.10:FF:000017">
    <property type="entry name" value="26S proteasome non-ATPase regulatory subunit 1"/>
    <property type="match status" value="1"/>
</dbReference>
<comment type="function">
    <text evidence="1 6">Acts as a regulatory subunit of the 26S proteasome which is involved in the ATP-dependent degradation of ubiquitinated proteins.</text>
</comment>
<dbReference type="GO" id="GO:0043161">
    <property type="term" value="P:proteasome-mediated ubiquitin-dependent protein catabolic process"/>
    <property type="evidence" value="ECO:0007669"/>
    <property type="project" value="TreeGrafter"/>
</dbReference>
<accession>A0A4V1AEC9</accession>
<feature type="region of interest" description="Disordered" evidence="7">
    <location>
        <begin position="815"/>
        <end position="873"/>
    </location>
</feature>
<dbReference type="InterPro" id="IPR011989">
    <property type="entry name" value="ARM-like"/>
</dbReference>
<feature type="domain" description="26S proteasome regulatory subunit RPN2 C-terminal" evidence="8">
    <location>
        <begin position="758"/>
        <end position="936"/>
    </location>
</feature>
<dbReference type="Pfam" id="PF21505">
    <property type="entry name" value="RPN2_N"/>
    <property type="match status" value="1"/>
</dbReference>
<dbReference type="STRING" id="2163413.A0A4V1AEC9"/>
<keyword evidence="5 6" id="KW-0647">Proteasome</keyword>
<dbReference type="EMBL" id="CP034458">
    <property type="protein sequence ID" value="QBM88773.1"/>
    <property type="molecule type" value="Genomic_DNA"/>
</dbReference>
<dbReference type="PANTHER" id="PTHR10943">
    <property type="entry name" value="26S PROTEASOME NON-ATPASE REGULATORY SUBUNIT"/>
    <property type="match status" value="1"/>
</dbReference>
<dbReference type="Pfam" id="PF01851">
    <property type="entry name" value="PC_rep"/>
    <property type="match status" value="4"/>
</dbReference>
<feature type="region of interest" description="Disordered" evidence="7">
    <location>
        <begin position="947"/>
        <end position="966"/>
    </location>
</feature>
<organism evidence="10 11">
    <name type="scientific">Metschnikowia aff. pulcherrima</name>
    <dbReference type="NCBI Taxonomy" id="2163413"/>
    <lineage>
        <taxon>Eukaryota</taxon>
        <taxon>Fungi</taxon>
        <taxon>Dikarya</taxon>
        <taxon>Ascomycota</taxon>
        <taxon>Saccharomycotina</taxon>
        <taxon>Pichiomycetes</taxon>
        <taxon>Metschnikowiaceae</taxon>
        <taxon>Metschnikowia</taxon>
    </lineage>
</organism>
<dbReference type="GO" id="GO:0042176">
    <property type="term" value="P:regulation of protein catabolic process"/>
    <property type="evidence" value="ECO:0007669"/>
    <property type="project" value="UniProtKB-UniRule"/>
</dbReference>
<dbReference type="InterPro" id="IPR002015">
    <property type="entry name" value="Proteasome/cyclosome_rpt"/>
</dbReference>
<dbReference type="Pfam" id="PF18004">
    <property type="entry name" value="RPN2_C"/>
    <property type="match status" value="1"/>
</dbReference>
<name>A0A4V1AEC9_9ASCO</name>